<dbReference type="Proteomes" id="UP001152795">
    <property type="component" value="Unassembled WGS sequence"/>
</dbReference>
<comment type="caution">
    <text evidence="1">The sequence shown here is derived from an EMBL/GenBank/DDBJ whole genome shotgun (WGS) entry which is preliminary data.</text>
</comment>
<name>A0A7D9EWV3_PARCT</name>
<evidence type="ECO:0000313" key="2">
    <source>
        <dbReference type="Proteomes" id="UP001152795"/>
    </source>
</evidence>
<proteinExistence type="predicted"/>
<gene>
    <name evidence="1" type="ORF">PACLA_8A046135</name>
</gene>
<sequence>MASSSSKYDRVTTDPDFTTTKNIGKLICEFIGGLMKITNLKQSKNIEPMIKRLGKHLEELVGTAEGRRLLCSMKQLALRIKNKENFLGMLWRMFHVTGRICTEGSGRFGLFFMGTALLVFLLSTVTGLAEGILAVWFTLAARTFAMQLFTSGSNLMRKGVKETVPNRKTFVNLLNTIACGSGQEHEQVSKEEIQQLEVRFARAKVCFHHDWVLL</sequence>
<evidence type="ECO:0000313" key="1">
    <source>
        <dbReference type="EMBL" id="CAB4019546.1"/>
    </source>
</evidence>
<accession>A0A7D9EWV3</accession>
<organism evidence="1 2">
    <name type="scientific">Paramuricea clavata</name>
    <name type="common">Red gorgonian</name>
    <name type="synonym">Violescent sea-whip</name>
    <dbReference type="NCBI Taxonomy" id="317549"/>
    <lineage>
        <taxon>Eukaryota</taxon>
        <taxon>Metazoa</taxon>
        <taxon>Cnidaria</taxon>
        <taxon>Anthozoa</taxon>
        <taxon>Octocorallia</taxon>
        <taxon>Malacalcyonacea</taxon>
        <taxon>Plexauridae</taxon>
        <taxon>Paramuricea</taxon>
    </lineage>
</organism>
<dbReference type="EMBL" id="CACRXK020010516">
    <property type="protein sequence ID" value="CAB4019546.1"/>
    <property type="molecule type" value="Genomic_DNA"/>
</dbReference>
<protein>
    <submittedName>
        <fullName evidence="1">Uncharacterized protein</fullName>
    </submittedName>
</protein>
<dbReference type="AlphaFoldDB" id="A0A7D9EWV3"/>
<keyword evidence="2" id="KW-1185">Reference proteome</keyword>
<reference evidence="1" key="1">
    <citation type="submission" date="2020-04" db="EMBL/GenBank/DDBJ databases">
        <authorList>
            <person name="Alioto T."/>
            <person name="Alioto T."/>
            <person name="Gomez Garrido J."/>
        </authorList>
    </citation>
    <scope>NUCLEOTIDE SEQUENCE</scope>
    <source>
        <strain evidence="1">A484AB</strain>
    </source>
</reference>